<feature type="compositionally biased region" description="Low complexity" evidence="2">
    <location>
        <begin position="309"/>
        <end position="328"/>
    </location>
</feature>
<dbReference type="Proteomes" id="UP000521358">
    <property type="component" value="Unassembled WGS sequence"/>
</dbReference>
<evidence type="ECO:0000256" key="2">
    <source>
        <dbReference type="SAM" id="MobiDB-lite"/>
    </source>
</evidence>
<evidence type="ECO:0000313" key="3">
    <source>
        <dbReference type="EMBL" id="NKC69058.1"/>
    </source>
</evidence>
<feature type="compositionally biased region" description="Basic and acidic residues" evidence="2">
    <location>
        <begin position="273"/>
        <end position="286"/>
    </location>
</feature>
<protein>
    <submittedName>
        <fullName evidence="3">Uncharacterized protein</fullName>
    </submittedName>
</protein>
<feature type="compositionally biased region" description="Polar residues" evidence="2">
    <location>
        <begin position="388"/>
        <end position="399"/>
    </location>
</feature>
<feature type="compositionally biased region" description="Gly residues" evidence="2">
    <location>
        <begin position="335"/>
        <end position="365"/>
    </location>
</feature>
<dbReference type="RefSeq" id="WP_167808083.1">
    <property type="nucleotide sequence ID" value="NZ_JAAVMB010000019.1"/>
</dbReference>
<gene>
    <name evidence="3" type="ORF">HED35_13255</name>
</gene>
<evidence type="ECO:0000256" key="1">
    <source>
        <dbReference type="SAM" id="Coils"/>
    </source>
</evidence>
<evidence type="ECO:0000313" key="4">
    <source>
        <dbReference type="Proteomes" id="UP000521358"/>
    </source>
</evidence>
<organism evidence="3 4">
    <name type="scientific">Vagococcus fluvialis</name>
    <dbReference type="NCBI Taxonomy" id="2738"/>
    <lineage>
        <taxon>Bacteria</taxon>
        <taxon>Bacillati</taxon>
        <taxon>Bacillota</taxon>
        <taxon>Bacilli</taxon>
        <taxon>Lactobacillales</taxon>
        <taxon>Enterococcaceae</taxon>
        <taxon>Vagococcus</taxon>
    </lineage>
</organism>
<proteinExistence type="predicted"/>
<sequence length="399" mass="43290">MKKWNEWTKKQKITLGVALAVVIVGGAVGTNVYAKNQQEQAINEALATIKKEKVSLEQLEKAISELRDKENPNFLAKEVDLKSLESIEKQIDQLKKEHGRVTISEVKKQNKEVVNLLEDVESNVEAISYQLMTQTKVSQLFIIKEKEFAIKGSEVNLTLPTADDLSLSDIEAVVSATKAEGKLMTIPKSNDSDKTWEKSIDALTTEAKKQVELIEVSKKSVADLFKDKKPVDTTDKELVQALKKAVDGIRNEKAKTELLAQLNQVEDAINKKEKNEADKKAKEQVAKESANTESKKQNAGTTEDYAVDGNLNNSNWSGQGSQNQNGGSYTPPANNGGGGYTPPTNNGGGGYTPPTNNGGGGGGTTPPGYDGHADQGELDQQEIDGSNVDHTQNPNSPWG</sequence>
<accession>A0A7X6DB90</accession>
<reference evidence="3 4" key="1">
    <citation type="submission" date="2020-03" db="EMBL/GenBank/DDBJ databases">
        <title>Bacterial samples isolated from urine from healthy bovine heifers (Gyr breed).</title>
        <authorList>
            <person name="Giannattasio-Ferraz S."/>
            <person name="Maskeri L."/>
            <person name="Penido A."/>
            <person name="Barbosa-Stancioli E.F."/>
            <person name="Putonti C."/>
        </authorList>
    </citation>
    <scope>NUCLEOTIDE SEQUENCE [LARGE SCALE GENOMIC DNA]</scope>
    <source>
        <strain evidence="3 4">UFMG-H7</strain>
    </source>
</reference>
<dbReference type="AlphaFoldDB" id="A0A7X6DB90"/>
<feature type="compositionally biased region" description="Polar residues" evidence="2">
    <location>
        <begin position="289"/>
        <end position="301"/>
    </location>
</feature>
<keyword evidence="1" id="KW-0175">Coiled coil</keyword>
<feature type="region of interest" description="Disordered" evidence="2">
    <location>
        <begin position="273"/>
        <end position="399"/>
    </location>
</feature>
<feature type="coiled-coil region" evidence="1">
    <location>
        <begin position="42"/>
        <end position="123"/>
    </location>
</feature>
<name>A0A7X6DB90_9ENTE</name>
<comment type="caution">
    <text evidence="3">The sequence shown here is derived from an EMBL/GenBank/DDBJ whole genome shotgun (WGS) entry which is preliminary data.</text>
</comment>
<dbReference type="EMBL" id="JAAVMB010000019">
    <property type="protein sequence ID" value="NKC69058.1"/>
    <property type="molecule type" value="Genomic_DNA"/>
</dbReference>